<dbReference type="RefSeq" id="WP_075016500.1">
    <property type="nucleotide sequence ID" value="NZ_FODD01000006.1"/>
</dbReference>
<feature type="signal peptide" evidence="1">
    <location>
        <begin position="1"/>
        <end position="31"/>
    </location>
</feature>
<proteinExistence type="predicted"/>
<protein>
    <recommendedName>
        <fullName evidence="4">ATP-binding protein</fullName>
    </recommendedName>
</protein>
<evidence type="ECO:0000313" key="3">
    <source>
        <dbReference type="Proteomes" id="UP000181951"/>
    </source>
</evidence>
<keyword evidence="3" id="KW-1185">Reference proteome</keyword>
<evidence type="ECO:0008006" key="4">
    <source>
        <dbReference type="Google" id="ProtNLM"/>
    </source>
</evidence>
<reference evidence="2 3" key="1">
    <citation type="submission" date="2016-10" db="EMBL/GenBank/DDBJ databases">
        <authorList>
            <person name="de Groot N.N."/>
        </authorList>
    </citation>
    <scope>NUCLEOTIDE SEQUENCE [LARGE SCALE GENOMIC DNA]</scope>
    <source>
        <strain evidence="2 3">CGMCC 4.2026</strain>
    </source>
</reference>
<organism evidence="2 3">
    <name type="scientific">Actinacidiphila rubida</name>
    <dbReference type="NCBI Taxonomy" id="310780"/>
    <lineage>
        <taxon>Bacteria</taxon>
        <taxon>Bacillati</taxon>
        <taxon>Actinomycetota</taxon>
        <taxon>Actinomycetes</taxon>
        <taxon>Kitasatosporales</taxon>
        <taxon>Streptomycetaceae</taxon>
        <taxon>Actinacidiphila</taxon>
    </lineage>
</organism>
<evidence type="ECO:0000256" key="1">
    <source>
        <dbReference type="SAM" id="SignalP"/>
    </source>
</evidence>
<dbReference type="EMBL" id="FODD01000006">
    <property type="protein sequence ID" value="SEN53055.1"/>
    <property type="molecule type" value="Genomic_DNA"/>
</dbReference>
<dbReference type="Proteomes" id="UP000181951">
    <property type="component" value="Unassembled WGS sequence"/>
</dbReference>
<sequence>MSLPLPRRIAQAALLLGAAAAPLVGAGAAHAAALPQPDLGGLSNLDSPAVGDTVATATHETAVLGAQAGTDAMKATLPTADHVVGTTAQTAVPTAQLAAGNATDAAGRIVGASAESAGGVVPHTELLPATPLGALGAMLPNTGTLPTTDHLPLKGLPVV</sequence>
<accession>A0A1H8HA68</accession>
<dbReference type="AlphaFoldDB" id="A0A1H8HA68"/>
<name>A0A1H8HA68_9ACTN</name>
<evidence type="ECO:0000313" key="2">
    <source>
        <dbReference type="EMBL" id="SEN53055.1"/>
    </source>
</evidence>
<gene>
    <name evidence="2" type="ORF">SAMN05216267_1006139</name>
</gene>
<keyword evidence="1" id="KW-0732">Signal</keyword>
<feature type="chain" id="PRO_5010350815" description="ATP-binding protein" evidence="1">
    <location>
        <begin position="32"/>
        <end position="159"/>
    </location>
</feature>
<dbReference type="OrthoDB" id="4338163at2"/>
<dbReference type="STRING" id="310780.SAMN05216267_1006139"/>